<keyword evidence="10" id="KW-1185">Reference proteome</keyword>
<evidence type="ECO:0000259" key="8">
    <source>
        <dbReference type="PROSITE" id="PS50850"/>
    </source>
</evidence>
<feature type="transmembrane region" description="Helical" evidence="7">
    <location>
        <begin position="336"/>
        <end position="357"/>
    </location>
</feature>
<dbReference type="CDD" id="cd17324">
    <property type="entry name" value="MFS_NepI_like"/>
    <property type="match status" value="1"/>
</dbReference>
<sequence length="438" mass="44664">MSGTGERGWRARAALLALGAFAVSTDGFVIIGLLPEISRTLQVSIAEAGQLVSVFTIAYALMSPVLATITGTWSRRRVLVCALVLLGTGNAVTALVQDYGLVLVSRVLAGCGAALFSASAVATAAHLAGDQRRGRAVAMVTAGSTLALVLGAPLGTLIGNAWGWQAAIWLVTVVSGIVAAAVAVMLPSIRLDQGSTLRQRLLPLTDRRVLWVLVVTLSAFIGIFLPFTYMSAVFAPATGGDQARLALLLLVFGVAATGGNLMAGALADRYDPRFVVIGATAGISAVFLLMLPIRESFVLVVIMHALSGVVSFSVIGPQQHRIIGYAPPGGAPLVTALNVSTAHLGNFLSSVIGAVVIATTGSAALLLPIAAAFALVAAFLTWWFGHSEQAGAEEVVAGAGQAGESARGCDGPGDNPPTPAGQAGQPGRPDRVSSGETE</sequence>
<dbReference type="GO" id="GO:0005886">
    <property type="term" value="C:plasma membrane"/>
    <property type="evidence" value="ECO:0007669"/>
    <property type="project" value="UniProtKB-SubCell"/>
</dbReference>
<evidence type="ECO:0000313" key="9">
    <source>
        <dbReference type="EMBL" id="OEJ93873.1"/>
    </source>
</evidence>
<feature type="compositionally biased region" description="Low complexity" evidence="6">
    <location>
        <begin position="395"/>
        <end position="406"/>
    </location>
</feature>
<dbReference type="InterPro" id="IPR036259">
    <property type="entry name" value="MFS_trans_sf"/>
</dbReference>
<comment type="subcellular location">
    <subcellularLocation>
        <location evidence="1">Cell membrane</location>
        <topology evidence="1">Multi-pass membrane protein</topology>
    </subcellularLocation>
</comment>
<evidence type="ECO:0000256" key="1">
    <source>
        <dbReference type="ARBA" id="ARBA00004651"/>
    </source>
</evidence>
<evidence type="ECO:0000256" key="4">
    <source>
        <dbReference type="ARBA" id="ARBA00022989"/>
    </source>
</evidence>
<dbReference type="OrthoDB" id="9814237at2"/>
<keyword evidence="3 7" id="KW-0812">Transmembrane</keyword>
<feature type="transmembrane region" description="Helical" evidence="7">
    <location>
        <begin position="103"/>
        <end position="124"/>
    </location>
</feature>
<feature type="transmembrane region" description="Helical" evidence="7">
    <location>
        <begin position="363"/>
        <end position="384"/>
    </location>
</feature>
<dbReference type="PANTHER" id="PTHR43124:SF3">
    <property type="entry name" value="CHLORAMPHENICOL EFFLUX PUMP RV0191"/>
    <property type="match status" value="1"/>
</dbReference>
<dbReference type="InterPro" id="IPR020846">
    <property type="entry name" value="MFS_dom"/>
</dbReference>
<accession>A0A1D3DNH7</accession>
<feature type="domain" description="Major facilitator superfamily (MFS) profile" evidence="8">
    <location>
        <begin position="12"/>
        <end position="389"/>
    </location>
</feature>
<gene>
    <name evidence="9" type="ORF">J116_004705</name>
</gene>
<dbReference type="AlphaFoldDB" id="A0A1D3DNH7"/>
<evidence type="ECO:0000256" key="3">
    <source>
        <dbReference type="ARBA" id="ARBA00022692"/>
    </source>
</evidence>
<evidence type="ECO:0000256" key="6">
    <source>
        <dbReference type="SAM" id="MobiDB-lite"/>
    </source>
</evidence>
<evidence type="ECO:0000256" key="5">
    <source>
        <dbReference type="ARBA" id="ARBA00023136"/>
    </source>
</evidence>
<feature type="transmembrane region" description="Helical" evidence="7">
    <location>
        <begin position="166"/>
        <end position="189"/>
    </location>
</feature>
<feature type="transmembrane region" description="Helical" evidence="7">
    <location>
        <begin position="136"/>
        <end position="154"/>
    </location>
</feature>
<dbReference type="STRING" id="1306406.J116_004705"/>
<dbReference type="Proteomes" id="UP000095329">
    <property type="component" value="Unassembled WGS sequence"/>
</dbReference>
<evidence type="ECO:0000313" key="10">
    <source>
        <dbReference type="Proteomes" id="UP000095329"/>
    </source>
</evidence>
<reference evidence="9 10" key="1">
    <citation type="journal article" date="2013" name="Genome Announc.">
        <title>Genome Sequence of Streptomyces violaceusniger Strain SPC6, a Halotolerant Streptomycete That Exhibits Rapid Growth and Development.</title>
        <authorList>
            <person name="Chen X."/>
            <person name="Zhang B."/>
            <person name="Zhang W."/>
            <person name="Wu X."/>
            <person name="Zhang M."/>
            <person name="Chen T."/>
            <person name="Liu G."/>
            <person name="Dyson P."/>
        </authorList>
    </citation>
    <scope>NUCLEOTIDE SEQUENCE [LARGE SCALE GENOMIC DNA]</scope>
    <source>
        <strain evidence="9 10">SPC6</strain>
    </source>
</reference>
<dbReference type="InterPro" id="IPR011701">
    <property type="entry name" value="MFS"/>
</dbReference>
<feature type="transmembrane region" description="Helical" evidence="7">
    <location>
        <begin position="274"/>
        <end position="291"/>
    </location>
</feature>
<dbReference type="Gene3D" id="1.20.1250.20">
    <property type="entry name" value="MFS general substrate transporter like domains"/>
    <property type="match status" value="2"/>
</dbReference>
<dbReference type="PANTHER" id="PTHR43124">
    <property type="entry name" value="PURINE EFFLUX PUMP PBUE"/>
    <property type="match status" value="1"/>
</dbReference>
<feature type="transmembrane region" description="Helical" evidence="7">
    <location>
        <begin position="51"/>
        <end position="71"/>
    </location>
</feature>
<feature type="transmembrane region" description="Helical" evidence="7">
    <location>
        <begin position="246"/>
        <end position="267"/>
    </location>
</feature>
<feature type="region of interest" description="Disordered" evidence="6">
    <location>
        <begin position="395"/>
        <end position="438"/>
    </location>
</feature>
<dbReference type="EMBL" id="ASHX02000001">
    <property type="protein sequence ID" value="OEJ93873.1"/>
    <property type="molecule type" value="Genomic_DNA"/>
</dbReference>
<keyword evidence="5 7" id="KW-0472">Membrane</keyword>
<feature type="transmembrane region" description="Helical" evidence="7">
    <location>
        <begin position="78"/>
        <end position="97"/>
    </location>
</feature>
<organism evidence="9 10">
    <name type="scientific">Streptomyces thermolilacinus SPC6</name>
    <dbReference type="NCBI Taxonomy" id="1306406"/>
    <lineage>
        <taxon>Bacteria</taxon>
        <taxon>Bacillati</taxon>
        <taxon>Actinomycetota</taxon>
        <taxon>Actinomycetes</taxon>
        <taxon>Kitasatosporales</taxon>
        <taxon>Streptomycetaceae</taxon>
        <taxon>Streptomyces</taxon>
    </lineage>
</organism>
<evidence type="ECO:0000256" key="2">
    <source>
        <dbReference type="ARBA" id="ARBA00022475"/>
    </source>
</evidence>
<protein>
    <submittedName>
        <fullName evidence="9">MFS transporter</fullName>
    </submittedName>
</protein>
<keyword evidence="2" id="KW-1003">Cell membrane</keyword>
<evidence type="ECO:0000256" key="7">
    <source>
        <dbReference type="SAM" id="Phobius"/>
    </source>
</evidence>
<name>A0A1D3DNH7_9ACTN</name>
<dbReference type="PROSITE" id="PS50850">
    <property type="entry name" value="MFS"/>
    <property type="match status" value="1"/>
</dbReference>
<dbReference type="SUPFAM" id="SSF103473">
    <property type="entry name" value="MFS general substrate transporter"/>
    <property type="match status" value="1"/>
</dbReference>
<feature type="transmembrane region" description="Helical" evidence="7">
    <location>
        <begin position="209"/>
        <end position="234"/>
    </location>
</feature>
<comment type="caution">
    <text evidence="9">The sequence shown here is derived from an EMBL/GenBank/DDBJ whole genome shotgun (WGS) entry which is preliminary data.</text>
</comment>
<dbReference type="RefSeq" id="WP_023590504.1">
    <property type="nucleotide sequence ID" value="NZ_ASHX02000001.1"/>
</dbReference>
<proteinExistence type="predicted"/>
<dbReference type="eggNOG" id="COG2814">
    <property type="taxonomic scope" value="Bacteria"/>
</dbReference>
<dbReference type="GO" id="GO:0022857">
    <property type="term" value="F:transmembrane transporter activity"/>
    <property type="evidence" value="ECO:0007669"/>
    <property type="project" value="InterPro"/>
</dbReference>
<feature type="transmembrane region" description="Helical" evidence="7">
    <location>
        <begin position="297"/>
        <end position="315"/>
    </location>
</feature>
<keyword evidence="4 7" id="KW-1133">Transmembrane helix</keyword>
<dbReference type="InterPro" id="IPR050189">
    <property type="entry name" value="MFS_Efflux_Transporters"/>
</dbReference>
<feature type="compositionally biased region" description="Basic and acidic residues" evidence="6">
    <location>
        <begin position="428"/>
        <end position="438"/>
    </location>
</feature>
<dbReference type="Pfam" id="PF07690">
    <property type="entry name" value="MFS_1"/>
    <property type="match status" value="1"/>
</dbReference>